<dbReference type="Proteomes" id="UP001432322">
    <property type="component" value="Unassembled WGS sequence"/>
</dbReference>
<dbReference type="AlphaFoldDB" id="A0AAV5W4S3"/>
<sequence>ASNLYIAQHRFTPSPNFLLNIIPLFRFFKLHSMIVKAECFVGMILRRLPLSVCGTWEVTIDQSIN</sequence>
<accession>A0AAV5W4S3</accession>
<protein>
    <submittedName>
        <fullName evidence="1">Uncharacterized protein</fullName>
    </submittedName>
</protein>
<gene>
    <name evidence="1" type="ORF">PFISCL1PPCAC_18226</name>
</gene>
<evidence type="ECO:0000313" key="1">
    <source>
        <dbReference type="EMBL" id="GMT26929.1"/>
    </source>
</evidence>
<proteinExistence type="predicted"/>
<feature type="non-terminal residue" evidence="1">
    <location>
        <position position="65"/>
    </location>
</feature>
<reference evidence="1" key="1">
    <citation type="submission" date="2023-10" db="EMBL/GenBank/DDBJ databases">
        <title>Genome assembly of Pristionchus species.</title>
        <authorList>
            <person name="Yoshida K."/>
            <person name="Sommer R.J."/>
        </authorList>
    </citation>
    <scope>NUCLEOTIDE SEQUENCE</scope>
    <source>
        <strain evidence="1">RS5133</strain>
    </source>
</reference>
<organism evidence="1 2">
    <name type="scientific">Pristionchus fissidentatus</name>
    <dbReference type="NCBI Taxonomy" id="1538716"/>
    <lineage>
        <taxon>Eukaryota</taxon>
        <taxon>Metazoa</taxon>
        <taxon>Ecdysozoa</taxon>
        <taxon>Nematoda</taxon>
        <taxon>Chromadorea</taxon>
        <taxon>Rhabditida</taxon>
        <taxon>Rhabditina</taxon>
        <taxon>Diplogasteromorpha</taxon>
        <taxon>Diplogasteroidea</taxon>
        <taxon>Neodiplogasteridae</taxon>
        <taxon>Pristionchus</taxon>
    </lineage>
</organism>
<feature type="non-terminal residue" evidence="1">
    <location>
        <position position="1"/>
    </location>
</feature>
<name>A0AAV5W4S3_9BILA</name>
<keyword evidence="2" id="KW-1185">Reference proteome</keyword>
<comment type="caution">
    <text evidence="1">The sequence shown here is derived from an EMBL/GenBank/DDBJ whole genome shotgun (WGS) entry which is preliminary data.</text>
</comment>
<dbReference type="EMBL" id="BTSY01000005">
    <property type="protein sequence ID" value="GMT26929.1"/>
    <property type="molecule type" value="Genomic_DNA"/>
</dbReference>
<evidence type="ECO:0000313" key="2">
    <source>
        <dbReference type="Proteomes" id="UP001432322"/>
    </source>
</evidence>